<dbReference type="Gene3D" id="3.40.50.1820">
    <property type="entry name" value="alpha/beta hydrolase"/>
    <property type="match status" value="1"/>
</dbReference>
<dbReference type="InterPro" id="IPR000073">
    <property type="entry name" value="AB_hydrolase_1"/>
</dbReference>
<sequence length="436" mass="48316">MLGMGDNNLRNLVGTPFRDTQNHGTKRTIRWSAVGAVTGALAGTALAAIPTLASIFARTVVTPEPHPAEDVRIYRYRPSTDTTTPALIELAITSQTTVRGQYALTFHENQGVARVGEIVAIDRKHQTVTRVVEEIYSGDLSRAVRGRWAGFVWPTPHEAGYVYQDVWIPVDNGLAPAWFIPPTRQTQFHDTWIITVHGRGSKRNEGLRMMGVAQRMGMPGLLVSYRNDGEAPDARDKRYGLGATEWPDIEAAILYALNNGASSVVLAGYSMGAAVSLQLIQRSALARYVRGLVLIGPVIDWLDVLRHQARINRVPHPAGKLGRWLIESPWGRTITGLAAPLDFRQLDWVSRAADLTHPMLILHSQDDDFVPIGPSEELAHKNLRYVSLVRFQQARHTREWNVDPVRFESAVLTWLHVLLSGISHDRPSLPGAISAE</sequence>
<dbReference type="SUPFAM" id="SSF53474">
    <property type="entry name" value="alpha/beta-Hydrolases"/>
    <property type="match status" value="1"/>
</dbReference>
<evidence type="ECO:0000259" key="1">
    <source>
        <dbReference type="Pfam" id="PF12697"/>
    </source>
</evidence>
<keyword evidence="3" id="KW-1185">Reference proteome</keyword>
<dbReference type="PANTHER" id="PTHR43358">
    <property type="entry name" value="ALPHA/BETA-HYDROLASE"/>
    <property type="match status" value="1"/>
</dbReference>
<dbReference type="GO" id="GO:0003824">
    <property type="term" value="F:catalytic activity"/>
    <property type="evidence" value="ECO:0007669"/>
    <property type="project" value="UniProtKB-ARBA"/>
</dbReference>
<dbReference type="Pfam" id="PF12697">
    <property type="entry name" value="Abhydrolase_6"/>
    <property type="match status" value="1"/>
</dbReference>
<dbReference type="AlphaFoldDB" id="A0A543AJL2"/>
<accession>A0A543AJL2</accession>
<feature type="domain" description="AB hydrolase-1" evidence="1">
    <location>
        <begin position="222"/>
        <end position="396"/>
    </location>
</feature>
<evidence type="ECO:0000313" key="2">
    <source>
        <dbReference type="EMBL" id="TQL72777.1"/>
    </source>
</evidence>
<protein>
    <recommendedName>
        <fullName evidence="1">AB hydrolase-1 domain-containing protein</fullName>
    </recommendedName>
</protein>
<comment type="caution">
    <text evidence="2">The sequence shown here is derived from an EMBL/GenBank/DDBJ whole genome shotgun (WGS) entry which is preliminary data.</text>
</comment>
<gene>
    <name evidence="2" type="ORF">FB556_1446</name>
</gene>
<evidence type="ECO:0000313" key="3">
    <source>
        <dbReference type="Proteomes" id="UP000319746"/>
    </source>
</evidence>
<name>A0A543AJL2_9MICC</name>
<organism evidence="2 3">
    <name type="scientific">Enteractinococcus coprophilus</name>
    <dbReference type="NCBI Taxonomy" id="1027633"/>
    <lineage>
        <taxon>Bacteria</taxon>
        <taxon>Bacillati</taxon>
        <taxon>Actinomycetota</taxon>
        <taxon>Actinomycetes</taxon>
        <taxon>Micrococcales</taxon>
        <taxon>Micrococcaceae</taxon>
    </lineage>
</organism>
<dbReference type="InterPro" id="IPR052920">
    <property type="entry name" value="DNA-binding_regulatory"/>
</dbReference>
<dbReference type="InterPro" id="IPR029058">
    <property type="entry name" value="AB_hydrolase_fold"/>
</dbReference>
<proteinExistence type="predicted"/>
<dbReference type="Proteomes" id="UP000319746">
    <property type="component" value="Unassembled WGS sequence"/>
</dbReference>
<dbReference type="EMBL" id="VFOU01000002">
    <property type="protein sequence ID" value="TQL72777.1"/>
    <property type="molecule type" value="Genomic_DNA"/>
</dbReference>
<reference evidence="2 3" key="1">
    <citation type="submission" date="2019-06" db="EMBL/GenBank/DDBJ databases">
        <title>Sequencing the genomes of 1000 actinobacteria strains.</title>
        <authorList>
            <person name="Klenk H.-P."/>
        </authorList>
    </citation>
    <scope>NUCLEOTIDE SEQUENCE [LARGE SCALE GENOMIC DNA]</scope>
    <source>
        <strain evidence="2 3">DSM 24083</strain>
    </source>
</reference>
<dbReference type="PANTHER" id="PTHR43358:SF4">
    <property type="entry name" value="ALPHA_BETA HYDROLASE FOLD-1 DOMAIN-CONTAINING PROTEIN"/>
    <property type="match status" value="1"/>
</dbReference>